<reference evidence="2" key="1">
    <citation type="submission" date="2020-06" db="EMBL/GenBank/DDBJ databases">
        <authorList>
            <consortium name="Plant Systems Biology data submission"/>
        </authorList>
    </citation>
    <scope>NUCLEOTIDE SEQUENCE</scope>
    <source>
        <strain evidence="2">D6</strain>
    </source>
</reference>
<feature type="compositionally biased region" description="Low complexity" evidence="1">
    <location>
        <begin position="124"/>
        <end position="136"/>
    </location>
</feature>
<dbReference type="Proteomes" id="UP001153069">
    <property type="component" value="Unassembled WGS sequence"/>
</dbReference>
<feature type="region of interest" description="Disordered" evidence="1">
    <location>
        <begin position="124"/>
        <end position="148"/>
    </location>
</feature>
<dbReference type="OrthoDB" id="277458at2759"/>
<dbReference type="Gene3D" id="3.80.10.10">
    <property type="entry name" value="Ribonuclease Inhibitor"/>
    <property type="match status" value="1"/>
</dbReference>
<protein>
    <submittedName>
        <fullName evidence="2">Uncharacterized protein</fullName>
    </submittedName>
</protein>
<comment type="caution">
    <text evidence="2">The sequence shown here is derived from an EMBL/GenBank/DDBJ whole genome shotgun (WGS) entry which is preliminary data.</text>
</comment>
<feature type="region of interest" description="Disordered" evidence="1">
    <location>
        <begin position="831"/>
        <end position="862"/>
    </location>
</feature>
<dbReference type="InterPro" id="IPR032675">
    <property type="entry name" value="LRR_dom_sf"/>
</dbReference>
<feature type="compositionally biased region" description="Basic residues" evidence="1">
    <location>
        <begin position="845"/>
        <end position="854"/>
    </location>
</feature>
<evidence type="ECO:0000313" key="3">
    <source>
        <dbReference type="Proteomes" id="UP001153069"/>
    </source>
</evidence>
<evidence type="ECO:0000256" key="1">
    <source>
        <dbReference type="SAM" id="MobiDB-lite"/>
    </source>
</evidence>
<accession>A0A9N8EC86</accession>
<dbReference type="AlphaFoldDB" id="A0A9N8EC86"/>
<dbReference type="EMBL" id="CAICTM010000868">
    <property type="protein sequence ID" value="CAB9517629.1"/>
    <property type="molecule type" value="Genomic_DNA"/>
</dbReference>
<organism evidence="2 3">
    <name type="scientific">Seminavis robusta</name>
    <dbReference type="NCBI Taxonomy" id="568900"/>
    <lineage>
        <taxon>Eukaryota</taxon>
        <taxon>Sar</taxon>
        <taxon>Stramenopiles</taxon>
        <taxon>Ochrophyta</taxon>
        <taxon>Bacillariophyta</taxon>
        <taxon>Bacillariophyceae</taxon>
        <taxon>Bacillariophycidae</taxon>
        <taxon>Naviculales</taxon>
        <taxon>Naviculaceae</taxon>
        <taxon>Seminavis</taxon>
    </lineage>
</organism>
<proteinExistence type="predicted"/>
<name>A0A9N8EC86_9STRA</name>
<feature type="compositionally biased region" description="Low complexity" evidence="1">
    <location>
        <begin position="831"/>
        <end position="844"/>
    </location>
</feature>
<sequence>MACKEGIHAESEAVETVEEDLEDGECSTCSHQAEEFMAAWTQTASQWASSTCSHNHSECLLKAFGNIDMETANFLVESLEGAIEYEDAWEPLLDPFIEDTQAVLRILASDPLIALQRAKTLLDNPSSLHSSSESSLGPAIADSMRSLPRPSEEIPTFERFRNPQRTVMDGAHNRAVSLRQLRLLVSYLREHADANGFLPWTDWNPASQLTYGRKLHMQNVNMYHLVEFVIKPVTKDCKCSLVEILSDQQQQPPKWFVSHVWSEPLVNFLLSIEEHARVRGISEDEFYWVCSVANNQHSIDDDINIDPDPRKTSFYRAMQKCEGVLLCLDKDANPFNRIWCCFEEAMIVNGDKTLKLDISTVKDGKGIVLTDGLVESDFAVGPKYAHELKRERENFFPLMLLERGYLIDVREAKASHQADIRRILNAIIGVPASELDLREPNKNHPAFESTNHALRGIFAECAARKAAEAGRMERVLTVLRKDENRTTLTLNLGGCHDLDFTPFSCLAGHPNLQRIILDCAYCSIPNMEWIGSTLPHWPQLNELDFNFSCCSVLDVSSFGGLASASCLTRLTIDNSYSGLADVSGIGVALKSLTTLEELRLDFRWCSKLHDVAVLSEGLASLEALTELDLNFRSCDVVVALPGLEALNNLRSLSIDYSRSQTGTKELGYLMKLKNLNHLKLCFEGCKQLCHLSPLSVIGGYPYLERLSLDLASTKIGGAGALENLDLAPRLQEVRLRFAKCQRLKSIKWLPKAIRRTQFFQVDLYECGGLPPPCRGAFVDRDDLIAALGESASSSDEGAGGGKIVVQTPFAGEIKHVNQAGRNVEVEVHRMNSANRTSSSTSNSKSKQRERRRNNARFDQRDL</sequence>
<evidence type="ECO:0000313" key="2">
    <source>
        <dbReference type="EMBL" id="CAB9517629.1"/>
    </source>
</evidence>
<dbReference type="SUPFAM" id="SSF52047">
    <property type="entry name" value="RNI-like"/>
    <property type="match status" value="1"/>
</dbReference>
<gene>
    <name evidence="2" type="ORF">SEMRO_869_G213520.1</name>
</gene>
<keyword evidence="3" id="KW-1185">Reference proteome</keyword>